<dbReference type="RefSeq" id="WP_267122770.1">
    <property type="nucleotide sequence ID" value="NZ_JANFWR010000010.1"/>
</dbReference>
<sequence>MHDIINPKRLNALLEDLRLDALDPAQIEVLFASIPRPYAQSLVAGLEQRNPAVVRQFREWTITLGLHQRILVTISSNVALSNVYAACKLNSSKLIADLLASAERGDANAKGFLREHLATGFRHVKVHGLTSLLAISGTAVPMGGNAAGTGTTQSQREASPPITSMPPPDHTGSGSPPPQRQQSSQPTRYEATDGRRQHQHQQAPTQRQEGRGGRAGGGQQQHEDRRSPQRRDNGYSNRSVVDHPTRDRHQAGQGNAPRVPEESPYDQKACFGRDTAIQFERCVNNQGTNYTVNIAIAKANNGSTRGGVNWNDKIIMMCTPKEVQLILAVMRGVLPKVRFAGHGQGNDKWMEVEETSEQYAGAIRFTIARKDETRRVNVGPDDVGEVMSLFFRTAQAQLKQQDGYLVDLAIRRAADLHMKQQANKPQRPQGGQGGGQGGRNAYAERRHA</sequence>
<feature type="compositionally biased region" description="Basic and acidic residues" evidence="1">
    <location>
        <begin position="240"/>
        <end position="250"/>
    </location>
</feature>
<proteinExistence type="predicted"/>
<evidence type="ECO:0000313" key="2">
    <source>
        <dbReference type="EMBL" id="MCW0399355.1"/>
    </source>
</evidence>
<organism evidence="2 3">
    <name type="scientific">Xanthomonas sacchari</name>
    <dbReference type="NCBI Taxonomy" id="56458"/>
    <lineage>
        <taxon>Bacteria</taxon>
        <taxon>Pseudomonadati</taxon>
        <taxon>Pseudomonadota</taxon>
        <taxon>Gammaproteobacteria</taxon>
        <taxon>Lysobacterales</taxon>
        <taxon>Lysobacteraceae</taxon>
        <taxon>Xanthomonas</taxon>
    </lineage>
</organism>
<protein>
    <submittedName>
        <fullName evidence="2">Uncharacterized protein</fullName>
    </submittedName>
</protein>
<feature type="region of interest" description="Disordered" evidence="1">
    <location>
        <begin position="419"/>
        <end position="448"/>
    </location>
</feature>
<evidence type="ECO:0000313" key="3">
    <source>
        <dbReference type="Proteomes" id="UP001320843"/>
    </source>
</evidence>
<keyword evidence="3" id="KW-1185">Reference proteome</keyword>
<feature type="compositionally biased region" description="Polar residues" evidence="1">
    <location>
        <begin position="148"/>
        <end position="157"/>
    </location>
</feature>
<dbReference type="EMBL" id="JANFWR010000010">
    <property type="protein sequence ID" value="MCW0399355.1"/>
    <property type="molecule type" value="Genomic_DNA"/>
</dbReference>
<name>A0ABT3DWK0_9XANT</name>
<feature type="region of interest" description="Disordered" evidence="1">
    <location>
        <begin position="144"/>
        <end position="266"/>
    </location>
</feature>
<reference evidence="2 3" key="1">
    <citation type="submission" date="2022-06" db="EMBL/GenBank/DDBJ databases">
        <title>Dynamics of rice microbiomes reveals core vertical transmitted seed endophytes.</title>
        <authorList>
            <person name="Liao K."/>
            <person name="Zhang X."/>
        </authorList>
    </citation>
    <scope>NUCLEOTIDE SEQUENCE [LARGE SCALE GENOMIC DNA]</scope>
    <source>
        <strain evidence="2 3">YT10-10-1</strain>
    </source>
</reference>
<comment type="caution">
    <text evidence="2">The sequence shown here is derived from an EMBL/GenBank/DDBJ whole genome shotgun (WGS) entry which is preliminary data.</text>
</comment>
<dbReference type="Proteomes" id="UP001320843">
    <property type="component" value="Unassembled WGS sequence"/>
</dbReference>
<feature type="compositionally biased region" description="Pro residues" evidence="1">
    <location>
        <begin position="163"/>
        <end position="179"/>
    </location>
</feature>
<evidence type="ECO:0000256" key="1">
    <source>
        <dbReference type="SAM" id="MobiDB-lite"/>
    </source>
</evidence>
<gene>
    <name evidence="2" type="ORF">NB700_001911</name>
</gene>
<feature type="compositionally biased region" description="Basic and acidic residues" evidence="1">
    <location>
        <begin position="221"/>
        <end position="233"/>
    </location>
</feature>
<accession>A0ABT3DWK0</accession>